<dbReference type="AlphaFoldDB" id="A0A0N0U5U7"/>
<evidence type="ECO:0000256" key="1">
    <source>
        <dbReference type="ARBA" id="ARBA00004273"/>
    </source>
</evidence>
<dbReference type="InterPro" id="IPR022533">
    <property type="entry name" value="Cox20"/>
</dbReference>
<dbReference type="EMBL" id="KQ435768">
    <property type="protein sequence ID" value="KOX75228.1"/>
    <property type="molecule type" value="Genomic_DNA"/>
</dbReference>
<keyword evidence="4 9" id="KW-0812">Transmembrane</keyword>
<evidence type="ECO:0000256" key="5">
    <source>
        <dbReference type="ARBA" id="ARBA00022792"/>
    </source>
</evidence>
<evidence type="ECO:0000256" key="9">
    <source>
        <dbReference type="SAM" id="Phobius"/>
    </source>
</evidence>
<reference evidence="10 11" key="1">
    <citation type="submission" date="2015-07" db="EMBL/GenBank/DDBJ databases">
        <title>The genome of Melipona quadrifasciata.</title>
        <authorList>
            <person name="Pan H."/>
            <person name="Kapheim K."/>
        </authorList>
    </citation>
    <scope>NUCLEOTIDE SEQUENCE [LARGE SCALE GENOMIC DNA]</scope>
    <source>
        <strain evidence="10">0111107301</strain>
        <tissue evidence="10">Whole body</tissue>
    </source>
</reference>
<dbReference type="OrthoDB" id="14603at2759"/>
<evidence type="ECO:0000313" key="10">
    <source>
        <dbReference type="EMBL" id="KOX75228.1"/>
    </source>
</evidence>
<feature type="transmembrane region" description="Helical" evidence="9">
    <location>
        <begin position="29"/>
        <end position="47"/>
    </location>
</feature>
<dbReference type="PANTHER" id="PTHR31586">
    <property type="entry name" value="CYTOCHROME C OXIDASE PROTEIN 20"/>
    <property type="match status" value="1"/>
</dbReference>
<organism evidence="10 11">
    <name type="scientific">Melipona quadrifasciata</name>
    <dbReference type="NCBI Taxonomy" id="166423"/>
    <lineage>
        <taxon>Eukaryota</taxon>
        <taxon>Metazoa</taxon>
        <taxon>Ecdysozoa</taxon>
        <taxon>Arthropoda</taxon>
        <taxon>Hexapoda</taxon>
        <taxon>Insecta</taxon>
        <taxon>Pterygota</taxon>
        <taxon>Neoptera</taxon>
        <taxon>Endopterygota</taxon>
        <taxon>Hymenoptera</taxon>
        <taxon>Apocrita</taxon>
        <taxon>Aculeata</taxon>
        <taxon>Apoidea</taxon>
        <taxon>Anthophila</taxon>
        <taxon>Apidae</taxon>
        <taxon>Melipona</taxon>
    </lineage>
</organism>
<keyword evidence="7" id="KW-0496">Mitochondrion</keyword>
<sequence>METSENKEQSTPFTFFGEPIIKTRCQRNAMISAISGGIICGLITFLFTSNPRVSTRMGVVGYGVIGITGACYCTYDEMKLKSEAREFRKAMYSTNRNFYGLNEIKKSIVGSARTLNMVLVRGYSFMIVLGQGWGIYMGQCVSRKAGAVIATGHRDSLTYRIMDKPAKKIKFHSFEEIMIPQSD</sequence>
<proteinExistence type="inferred from homology"/>
<feature type="transmembrane region" description="Helical" evidence="9">
    <location>
        <begin position="59"/>
        <end position="75"/>
    </location>
</feature>
<comment type="subcellular location">
    <subcellularLocation>
        <location evidence="1">Mitochondrion inner membrane</location>
    </subcellularLocation>
</comment>
<evidence type="ECO:0000313" key="11">
    <source>
        <dbReference type="Proteomes" id="UP000053105"/>
    </source>
</evidence>
<dbReference type="GO" id="GO:0033617">
    <property type="term" value="P:mitochondrial respiratory chain complex IV assembly"/>
    <property type="evidence" value="ECO:0007669"/>
    <property type="project" value="InterPro"/>
</dbReference>
<protein>
    <recommendedName>
        <fullName evidence="3">Cytochrome c oxidase assembly protein COX20, mitochondrial</fullName>
    </recommendedName>
</protein>
<evidence type="ECO:0000256" key="7">
    <source>
        <dbReference type="ARBA" id="ARBA00023128"/>
    </source>
</evidence>
<dbReference type="PANTHER" id="PTHR31586:SF1">
    <property type="entry name" value="CYTOCHROME C OXIDASE ASSEMBLY PROTEIN COX20, MITOCHONDRIAL"/>
    <property type="match status" value="1"/>
</dbReference>
<evidence type="ECO:0000256" key="3">
    <source>
        <dbReference type="ARBA" id="ARBA00017689"/>
    </source>
</evidence>
<dbReference type="Pfam" id="PF12597">
    <property type="entry name" value="Cox20"/>
    <property type="match status" value="1"/>
</dbReference>
<gene>
    <name evidence="10" type="ORF">WN51_13269</name>
</gene>
<keyword evidence="8 9" id="KW-0472">Membrane</keyword>
<keyword evidence="11" id="KW-1185">Reference proteome</keyword>
<name>A0A0N0U5U7_9HYME</name>
<comment type="similarity">
    <text evidence="2">Belongs to the COX20 family.</text>
</comment>
<dbReference type="Proteomes" id="UP000053105">
    <property type="component" value="Unassembled WGS sequence"/>
</dbReference>
<dbReference type="GO" id="GO:0005743">
    <property type="term" value="C:mitochondrial inner membrane"/>
    <property type="evidence" value="ECO:0007669"/>
    <property type="project" value="UniProtKB-SubCell"/>
</dbReference>
<keyword evidence="5" id="KW-0999">Mitochondrion inner membrane</keyword>
<evidence type="ECO:0000256" key="4">
    <source>
        <dbReference type="ARBA" id="ARBA00022692"/>
    </source>
</evidence>
<accession>A0A0N0U5U7</accession>
<evidence type="ECO:0000256" key="6">
    <source>
        <dbReference type="ARBA" id="ARBA00022989"/>
    </source>
</evidence>
<keyword evidence="6 9" id="KW-1133">Transmembrane helix</keyword>
<evidence type="ECO:0000256" key="8">
    <source>
        <dbReference type="ARBA" id="ARBA00023136"/>
    </source>
</evidence>
<evidence type="ECO:0000256" key="2">
    <source>
        <dbReference type="ARBA" id="ARBA00009575"/>
    </source>
</evidence>